<dbReference type="PANTHER" id="PTHR12184">
    <property type="entry name" value="UBIQUINOL-CYTOCHROME C REDUCTASE COMPLEX ASSEMBLY FACTOR 1 FAMILY MEMBER"/>
    <property type="match status" value="1"/>
</dbReference>
<gene>
    <name evidence="3" type="ORF">DCHRY22_LOCUS1693</name>
</gene>
<organism evidence="3 4">
    <name type="scientific">Danaus chrysippus</name>
    <name type="common">African queen</name>
    <dbReference type="NCBI Taxonomy" id="151541"/>
    <lineage>
        <taxon>Eukaryota</taxon>
        <taxon>Metazoa</taxon>
        <taxon>Ecdysozoa</taxon>
        <taxon>Arthropoda</taxon>
        <taxon>Hexapoda</taxon>
        <taxon>Insecta</taxon>
        <taxon>Pterygota</taxon>
        <taxon>Neoptera</taxon>
        <taxon>Endopterygota</taxon>
        <taxon>Lepidoptera</taxon>
        <taxon>Glossata</taxon>
        <taxon>Ditrysia</taxon>
        <taxon>Papilionoidea</taxon>
        <taxon>Nymphalidae</taxon>
        <taxon>Danainae</taxon>
        <taxon>Danaini</taxon>
        <taxon>Danaina</taxon>
        <taxon>Danaus</taxon>
        <taxon>Anosia</taxon>
    </lineage>
</organism>
<dbReference type="Pfam" id="PF03981">
    <property type="entry name" value="Ubiq_cyt_C_chap"/>
    <property type="match status" value="1"/>
</dbReference>
<accession>A0A8J2VW43</accession>
<evidence type="ECO:0000256" key="1">
    <source>
        <dbReference type="ARBA" id="ARBA00006407"/>
    </source>
</evidence>
<dbReference type="InterPro" id="IPR021150">
    <property type="entry name" value="Ubiq_cyt_c_chap"/>
</dbReference>
<evidence type="ECO:0000313" key="4">
    <source>
        <dbReference type="Proteomes" id="UP000789524"/>
    </source>
</evidence>
<dbReference type="PANTHER" id="PTHR12184:SF1">
    <property type="entry name" value="UBIQUINOL-CYTOCHROME-C REDUCTASE COMPLEX ASSEMBLY FACTOR 1"/>
    <property type="match status" value="1"/>
</dbReference>
<dbReference type="GO" id="GO:0005739">
    <property type="term" value="C:mitochondrion"/>
    <property type="evidence" value="ECO:0007669"/>
    <property type="project" value="TreeGrafter"/>
</dbReference>
<feature type="domain" description="Ubiquinol-cytochrome c chaperone" evidence="2">
    <location>
        <begin position="89"/>
        <end position="235"/>
    </location>
</feature>
<dbReference type="AlphaFoldDB" id="A0A8J2VW43"/>
<proteinExistence type="inferred from homology"/>
<sequence>MLRNRQLSRILWRQIALSKTDYARPCSGILSPKPINSRQQCTATIKESYLKKFMNAVGWMDQDRTRLKLTGYVLYESVPDKVAYNEWFEKLELPDTFASWFIVTELHVWMLLVRYMAVDISTATGKKKYVKGDGYFVRNCIIEAQWADVGNRIKMLEGANPAIAKKQVTELSEQFQAALVGYDEGLSDDRVLAGAIWRRFYSMSDDVKAENVEKIVHFVRRQLSELDKIPSESLRWKPELKWLSILDH</sequence>
<reference evidence="3" key="1">
    <citation type="submission" date="2021-09" db="EMBL/GenBank/DDBJ databases">
        <authorList>
            <person name="Martin H S."/>
        </authorList>
    </citation>
    <scope>NUCLEOTIDE SEQUENCE</scope>
</reference>
<evidence type="ECO:0000313" key="3">
    <source>
        <dbReference type="EMBL" id="CAG9559928.1"/>
    </source>
</evidence>
<dbReference type="EMBL" id="CAKASE010000044">
    <property type="protein sequence ID" value="CAG9559928.1"/>
    <property type="molecule type" value="Genomic_DNA"/>
</dbReference>
<dbReference type="GO" id="GO:0034551">
    <property type="term" value="P:mitochondrial respiratory chain complex III assembly"/>
    <property type="evidence" value="ECO:0007669"/>
    <property type="project" value="TreeGrafter"/>
</dbReference>
<comment type="caution">
    <text evidence="3">The sequence shown here is derived from an EMBL/GenBank/DDBJ whole genome shotgun (WGS) entry which is preliminary data.</text>
</comment>
<dbReference type="InterPro" id="IPR007129">
    <property type="entry name" value="Ubiqinol_cyt_c_chaperone_CPB3"/>
</dbReference>
<dbReference type="Proteomes" id="UP000789524">
    <property type="component" value="Unassembled WGS sequence"/>
</dbReference>
<name>A0A8J2VW43_9NEOP</name>
<keyword evidence="4" id="KW-1185">Reference proteome</keyword>
<evidence type="ECO:0000259" key="2">
    <source>
        <dbReference type="Pfam" id="PF03981"/>
    </source>
</evidence>
<dbReference type="OrthoDB" id="4007at2759"/>
<comment type="similarity">
    <text evidence="1">Belongs to the CBP3 family.</text>
</comment>
<protein>
    <submittedName>
        <fullName evidence="3">(African queen) hypothetical protein</fullName>
    </submittedName>
</protein>